<feature type="transmembrane region" description="Helical" evidence="5">
    <location>
        <begin position="391"/>
        <end position="410"/>
    </location>
</feature>
<dbReference type="InterPro" id="IPR050768">
    <property type="entry name" value="UPF0353/GerABKA_families"/>
</dbReference>
<evidence type="ECO:0000313" key="6">
    <source>
        <dbReference type="EMBL" id="MFD2213453.1"/>
    </source>
</evidence>
<proteinExistence type="inferred from homology"/>
<dbReference type="PANTHER" id="PTHR22550">
    <property type="entry name" value="SPORE GERMINATION PROTEIN"/>
    <property type="match status" value="1"/>
</dbReference>
<dbReference type="RefSeq" id="WP_247340761.1">
    <property type="nucleotide sequence ID" value="NZ_CP095550.1"/>
</dbReference>
<evidence type="ECO:0000256" key="3">
    <source>
        <dbReference type="ARBA" id="ARBA00023136"/>
    </source>
</evidence>
<dbReference type="PANTHER" id="PTHR22550:SF5">
    <property type="entry name" value="LEUCINE ZIPPER PROTEIN 4"/>
    <property type="match status" value="1"/>
</dbReference>
<comment type="similarity">
    <text evidence="2 4">Belongs to the GerABKA family.</text>
</comment>
<accession>A0ABW5BTJ8</accession>
<feature type="transmembrane region" description="Helical" evidence="5">
    <location>
        <begin position="302"/>
        <end position="321"/>
    </location>
</feature>
<feature type="transmembrane region" description="Helical" evidence="5">
    <location>
        <begin position="260"/>
        <end position="281"/>
    </location>
</feature>
<sequence>MTNSLQEQPKEKRISTVLKENVQNIEKEFGKTNDLSIRQLNQQQSGTNIAIIHLSGIVDEKSLNEHIIEPIIQLMKTSNNQLSPSDLEGSIFNTLEVSDISFATDWEQLLSSILIGDTVILLDNIPKAIIAGTQKIESRSITEPTSQTVIRGPKDSFNENIRQNISLVRSRIQNTNIRIWSSKVGTITKTEVAVMYLEGVTEKKYVDEIVERIDSIDIDGVLESNYIEELIQDHKKTLFPLLLNTERPDVVVANLLEGKIAIFIHGTPFVLICPITFIQFFQSPEDYYNNYVYSTFLRMLRVGAFLVNMYATAIYLALITHHQGLIPTTLLVSIMAQRERIPFPAVIEILMMEVAFEVLREAGIRMPRAIGPAVSIVGALILGQAAVEAGFVSAAVVIIVATSAISSFTLPNTSIVNVARGLRFFLLFSSAFIGLFGVLLMSLAILLHLCSLRSFGISYLTPYAPFSLKEQKDSLFRFSFPVLRRKSSSKKN</sequence>
<organism evidence="6 7">
    <name type="scientific">Metabacillus endolithicus</name>
    <dbReference type="NCBI Taxonomy" id="1535204"/>
    <lineage>
        <taxon>Bacteria</taxon>
        <taxon>Bacillati</taxon>
        <taxon>Bacillota</taxon>
        <taxon>Bacilli</taxon>
        <taxon>Bacillales</taxon>
        <taxon>Bacillaceae</taxon>
        <taxon>Metabacillus</taxon>
    </lineage>
</organism>
<evidence type="ECO:0000256" key="4">
    <source>
        <dbReference type="PIRNR" id="PIRNR005690"/>
    </source>
</evidence>
<dbReference type="InterPro" id="IPR004995">
    <property type="entry name" value="Spore_Ger"/>
</dbReference>
<reference evidence="7" key="1">
    <citation type="journal article" date="2019" name="Int. J. Syst. Evol. Microbiol.">
        <title>The Global Catalogue of Microorganisms (GCM) 10K type strain sequencing project: providing services to taxonomists for standard genome sequencing and annotation.</title>
        <authorList>
            <consortium name="The Broad Institute Genomics Platform"/>
            <consortium name="The Broad Institute Genome Sequencing Center for Infectious Disease"/>
            <person name="Wu L."/>
            <person name="Ma J."/>
        </authorList>
    </citation>
    <scope>NUCLEOTIDE SEQUENCE [LARGE SCALE GENOMIC DNA]</scope>
    <source>
        <strain evidence="7">CGMCC 1.15474</strain>
    </source>
</reference>
<keyword evidence="3 4" id="KW-0472">Membrane</keyword>
<dbReference type="Pfam" id="PF03323">
    <property type="entry name" value="GerA"/>
    <property type="match status" value="1"/>
</dbReference>
<evidence type="ECO:0000256" key="5">
    <source>
        <dbReference type="SAM" id="Phobius"/>
    </source>
</evidence>
<comment type="subcellular location">
    <subcellularLocation>
        <location evidence="4">Cell membrane</location>
    </subcellularLocation>
    <subcellularLocation>
        <location evidence="1">Membrane</location>
        <topology evidence="1">Multi-pass membrane protein</topology>
    </subcellularLocation>
</comment>
<dbReference type="PIRSF" id="PIRSF005690">
    <property type="entry name" value="GerBA"/>
    <property type="match status" value="1"/>
</dbReference>
<protein>
    <submittedName>
        <fullName evidence="6">Spore germination protein</fullName>
    </submittedName>
</protein>
<dbReference type="EMBL" id="JBHUIK010000001">
    <property type="protein sequence ID" value="MFD2213453.1"/>
    <property type="molecule type" value="Genomic_DNA"/>
</dbReference>
<keyword evidence="5" id="KW-0812">Transmembrane</keyword>
<gene>
    <name evidence="6" type="ORF">ACFSKK_07060</name>
</gene>
<keyword evidence="5" id="KW-1133">Transmembrane helix</keyword>
<dbReference type="Proteomes" id="UP001597318">
    <property type="component" value="Unassembled WGS sequence"/>
</dbReference>
<evidence type="ECO:0000313" key="7">
    <source>
        <dbReference type="Proteomes" id="UP001597318"/>
    </source>
</evidence>
<feature type="transmembrane region" description="Helical" evidence="5">
    <location>
        <begin position="366"/>
        <end position="385"/>
    </location>
</feature>
<evidence type="ECO:0000256" key="1">
    <source>
        <dbReference type="ARBA" id="ARBA00004141"/>
    </source>
</evidence>
<feature type="transmembrane region" description="Helical" evidence="5">
    <location>
        <begin position="422"/>
        <end position="449"/>
    </location>
</feature>
<comment type="caution">
    <text evidence="6">The sequence shown here is derived from an EMBL/GenBank/DDBJ whole genome shotgun (WGS) entry which is preliminary data.</text>
</comment>
<name>A0ABW5BTJ8_9BACI</name>
<evidence type="ECO:0000256" key="2">
    <source>
        <dbReference type="ARBA" id="ARBA00005278"/>
    </source>
</evidence>
<keyword evidence="7" id="KW-1185">Reference proteome</keyword>